<dbReference type="AlphaFoldDB" id="A0A2G5U887"/>
<protein>
    <submittedName>
        <fullName evidence="2">Uncharacterized protein</fullName>
    </submittedName>
</protein>
<reference evidence="3" key="1">
    <citation type="submission" date="2017-10" db="EMBL/GenBank/DDBJ databases">
        <title>Rapid genome shrinkage in a self-fertile nematode reveals novel sperm competition proteins.</title>
        <authorList>
            <person name="Yin D."/>
            <person name="Schwarz E.M."/>
            <person name="Thomas C.G."/>
            <person name="Felde R.L."/>
            <person name="Korf I.F."/>
            <person name="Cutter A.D."/>
            <person name="Schartner C.M."/>
            <person name="Ralston E.J."/>
            <person name="Meyer B.J."/>
            <person name="Haag E.S."/>
        </authorList>
    </citation>
    <scope>NUCLEOTIDE SEQUENCE [LARGE SCALE GENOMIC DNA]</scope>
    <source>
        <strain evidence="3">JU1422</strain>
    </source>
</reference>
<feature type="chain" id="PRO_5013788067" evidence="1">
    <location>
        <begin position="24"/>
        <end position="119"/>
    </location>
</feature>
<evidence type="ECO:0000256" key="1">
    <source>
        <dbReference type="SAM" id="SignalP"/>
    </source>
</evidence>
<proteinExistence type="predicted"/>
<dbReference type="Gene3D" id="2.10.60.10">
    <property type="entry name" value="CD59"/>
    <property type="match status" value="1"/>
</dbReference>
<dbReference type="Proteomes" id="UP000230233">
    <property type="component" value="Chromosome IV"/>
</dbReference>
<dbReference type="InterPro" id="IPR045860">
    <property type="entry name" value="Snake_toxin-like_sf"/>
</dbReference>
<keyword evidence="1" id="KW-0732">Signal</keyword>
<dbReference type="PANTHER" id="PTHR34721:SF10">
    <property type="entry name" value="ACTIVIN TYPES I AND II RECEPTOR DOMAIN-CONTAINING PROTEIN-RELATED"/>
    <property type="match status" value="1"/>
</dbReference>
<feature type="signal peptide" evidence="1">
    <location>
        <begin position="1"/>
        <end position="23"/>
    </location>
</feature>
<dbReference type="OrthoDB" id="5854173at2759"/>
<comment type="caution">
    <text evidence="2">The sequence shown here is derived from an EMBL/GenBank/DDBJ whole genome shotgun (WGS) entry which is preliminary data.</text>
</comment>
<accession>A0A2G5U887</accession>
<dbReference type="SUPFAM" id="SSF57302">
    <property type="entry name" value="Snake toxin-like"/>
    <property type="match status" value="1"/>
</dbReference>
<gene>
    <name evidence="2" type="primary">Cni-F56C4.4</name>
    <name evidence="2" type="synonym">Cnig_chr_IV.g15004</name>
    <name evidence="2" type="ORF">B9Z55_015004</name>
</gene>
<sequence>MMMHLKLFFVFLLLSLLPFPASAIKCYAGSRGFINGQPAHKFIQETCDEGMLYCMESYTADFNEVTASCQHLGTNMRLLNLCQSKTPEQTENDLTIRCCKTDLCNNHGIDRKKLKKNGN</sequence>
<organism evidence="2 3">
    <name type="scientific">Caenorhabditis nigoni</name>
    <dbReference type="NCBI Taxonomy" id="1611254"/>
    <lineage>
        <taxon>Eukaryota</taxon>
        <taxon>Metazoa</taxon>
        <taxon>Ecdysozoa</taxon>
        <taxon>Nematoda</taxon>
        <taxon>Chromadorea</taxon>
        <taxon>Rhabditida</taxon>
        <taxon>Rhabditina</taxon>
        <taxon>Rhabditomorpha</taxon>
        <taxon>Rhabditoidea</taxon>
        <taxon>Rhabditidae</taxon>
        <taxon>Peloderinae</taxon>
        <taxon>Caenorhabditis</taxon>
    </lineage>
</organism>
<dbReference type="PANTHER" id="PTHR34721">
    <property type="entry name" value="PROTEIN CBG09734"/>
    <property type="match status" value="1"/>
</dbReference>
<name>A0A2G5U887_9PELO</name>
<dbReference type="EMBL" id="PDUG01000004">
    <property type="protein sequence ID" value="PIC35744.1"/>
    <property type="molecule type" value="Genomic_DNA"/>
</dbReference>
<keyword evidence="3" id="KW-1185">Reference proteome</keyword>
<evidence type="ECO:0000313" key="3">
    <source>
        <dbReference type="Proteomes" id="UP000230233"/>
    </source>
</evidence>
<evidence type="ECO:0000313" key="2">
    <source>
        <dbReference type="EMBL" id="PIC35744.1"/>
    </source>
</evidence>